<feature type="region of interest" description="Disordered" evidence="5">
    <location>
        <begin position="301"/>
        <end position="333"/>
    </location>
</feature>
<dbReference type="Pfam" id="PF00126">
    <property type="entry name" value="HTH_1"/>
    <property type="match status" value="1"/>
</dbReference>
<evidence type="ECO:0000313" key="8">
    <source>
        <dbReference type="Proteomes" id="UP000192917"/>
    </source>
</evidence>
<sequence>MDLRKLRYFQAIVEAGSLHRASERLRVAQPALSKSVRALEDSLGAPLLIRHSKGVETTEEGATLYRHAAEILRAWRAAEADVREQSREPGGTVSIGAPPTLAHHLFGRLSSEVAAVYPKLRFEFYEGVGHHLWQQLHAERLDIGILGHGDGSDSIIAELVAFEDVFLLAPADHPLPPTVEGLEEIAGHPLVITTRAATGRSWFEEMTRQEAPAFDVRYRVESPQVAKELVERRLGLAILPASGVLSELGRGRFRIVRIAPLKLPRVLACRKERYLHPSVAFTRTVLRRLLRELSAGERAAVSDAEGARTSDRAGPEAPLLTPGSRSRRRRRRV</sequence>
<dbReference type="PROSITE" id="PS50931">
    <property type="entry name" value="HTH_LYSR"/>
    <property type="match status" value="1"/>
</dbReference>
<evidence type="ECO:0000256" key="3">
    <source>
        <dbReference type="ARBA" id="ARBA00023125"/>
    </source>
</evidence>
<keyword evidence="4" id="KW-0804">Transcription</keyword>
<evidence type="ECO:0000256" key="5">
    <source>
        <dbReference type="SAM" id="MobiDB-lite"/>
    </source>
</evidence>
<evidence type="ECO:0000259" key="6">
    <source>
        <dbReference type="PROSITE" id="PS50931"/>
    </source>
</evidence>
<organism evidence="7 8">
    <name type="scientific">Tistlia consotensis USBA 355</name>
    <dbReference type="NCBI Taxonomy" id="560819"/>
    <lineage>
        <taxon>Bacteria</taxon>
        <taxon>Pseudomonadati</taxon>
        <taxon>Pseudomonadota</taxon>
        <taxon>Alphaproteobacteria</taxon>
        <taxon>Rhodospirillales</taxon>
        <taxon>Rhodovibrionaceae</taxon>
        <taxon>Tistlia</taxon>
    </lineage>
</organism>
<feature type="domain" description="HTH lysR-type" evidence="6">
    <location>
        <begin position="1"/>
        <end position="58"/>
    </location>
</feature>
<dbReference type="STRING" id="560819.SAMN05428998_112120"/>
<protein>
    <submittedName>
        <fullName evidence="7">LysR family transcriptional regulator, nitrogen assimilation regulatory protein</fullName>
    </submittedName>
</protein>
<dbReference type="RefSeq" id="WP_085123650.1">
    <property type="nucleotide sequence ID" value="NZ_FWZX01000012.1"/>
</dbReference>
<dbReference type="SUPFAM" id="SSF46785">
    <property type="entry name" value="Winged helix' DNA-binding domain"/>
    <property type="match status" value="1"/>
</dbReference>
<dbReference type="PANTHER" id="PTHR30126">
    <property type="entry name" value="HTH-TYPE TRANSCRIPTIONAL REGULATOR"/>
    <property type="match status" value="1"/>
</dbReference>
<evidence type="ECO:0000313" key="7">
    <source>
        <dbReference type="EMBL" id="SMF36939.1"/>
    </source>
</evidence>
<reference evidence="7 8" key="1">
    <citation type="submission" date="2017-04" db="EMBL/GenBank/DDBJ databases">
        <authorList>
            <person name="Afonso C.L."/>
            <person name="Miller P.J."/>
            <person name="Scott M.A."/>
            <person name="Spackman E."/>
            <person name="Goraichik I."/>
            <person name="Dimitrov K.M."/>
            <person name="Suarez D.L."/>
            <person name="Swayne D.E."/>
        </authorList>
    </citation>
    <scope>NUCLEOTIDE SEQUENCE [LARGE SCALE GENOMIC DNA]</scope>
    <source>
        <strain evidence="7 8">USBA 355</strain>
    </source>
</reference>
<accession>A0A1Y6C0B9</accession>
<dbReference type="CDD" id="cd05466">
    <property type="entry name" value="PBP2_LTTR_substrate"/>
    <property type="match status" value="1"/>
</dbReference>
<dbReference type="Proteomes" id="UP000192917">
    <property type="component" value="Unassembled WGS sequence"/>
</dbReference>
<evidence type="ECO:0000256" key="2">
    <source>
        <dbReference type="ARBA" id="ARBA00023015"/>
    </source>
</evidence>
<dbReference type="PANTHER" id="PTHR30126:SF40">
    <property type="entry name" value="HTH-TYPE TRANSCRIPTIONAL REGULATOR GLTR"/>
    <property type="match status" value="1"/>
</dbReference>
<dbReference type="SUPFAM" id="SSF53850">
    <property type="entry name" value="Periplasmic binding protein-like II"/>
    <property type="match status" value="1"/>
</dbReference>
<dbReference type="InterPro" id="IPR000847">
    <property type="entry name" value="LysR_HTH_N"/>
</dbReference>
<name>A0A1Y6C0B9_9PROT</name>
<keyword evidence="3" id="KW-0238">DNA-binding</keyword>
<dbReference type="AlphaFoldDB" id="A0A1Y6C0B9"/>
<dbReference type="FunFam" id="1.10.10.10:FF:000001">
    <property type="entry name" value="LysR family transcriptional regulator"/>
    <property type="match status" value="1"/>
</dbReference>
<dbReference type="EMBL" id="FWZX01000012">
    <property type="protein sequence ID" value="SMF36939.1"/>
    <property type="molecule type" value="Genomic_DNA"/>
</dbReference>
<dbReference type="InterPro" id="IPR036388">
    <property type="entry name" value="WH-like_DNA-bd_sf"/>
</dbReference>
<gene>
    <name evidence="7" type="ORF">SAMN05428998_112120</name>
</gene>
<dbReference type="GO" id="GO:0000976">
    <property type="term" value="F:transcription cis-regulatory region binding"/>
    <property type="evidence" value="ECO:0007669"/>
    <property type="project" value="TreeGrafter"/>
</dbReference>
<dbReference type="InterPro" id="IPR036390">
    <property type="entry name" value="WH_DNA-bd_sf"/>
</dbReference>
<dbReference type="Pfam" id="PF03466">
    <property type="entry name" value="LysR_substrate"/>
    <property type="match status" value="1"/>
</dbReference>
<proteinExistence type="inferred from homology"/>
<evidence type="ECO:0000256" key="1">
    <source>
        <dbReference type="ARBA" id="ARBA00009437"/>
    </source>
</evidence>
<dbReference type="GO" id="GO:0003700">
    <property type="term" value="F:DNA-binding transcription factor activity"/>
    <property type="evidence" value="ECO:0007669"/>
    <property type="project" value="InterPro"/>
</dbReference>
<dbReference type="Gene3D" id="1.10.10.10">
    <property type="entry name" value="Winged helix-like DNA-binding domain superfamily/Winged helix DNA-binding domain"/>
    <property type="match status" value="1"/>
</dbReference>
<feature type="compositionally biased region" description="Basic and acidic residues" evidence="5">
    <location>
        <begin position="305"/>
        <end position="314"/>
    </location>
</feature>
<dbReference type="InterPro" id="IPR005119">
    <property type="entry name" value="LysR_subst-bd"/>
</dbReference>
<comment type="similarity">
    <text evidence="1">Belongs to the LysR transcriptional regulatory family.</text>
</comment>
<dbReference type="Gene3D" id="3.40.190.10">
    <property type="entry name" value="Periplasmic binding protein-like II"/>
    <property type="match status" value="2"/>
</dbReference>
<evidence type="ECO:0000256" key="4">
    <source>
        <dbReference type="ARBA" id="ARBA00023163"/>
    </source>
</evidence>
<keyword evidence="2" id="KW-0805">Transcription regulation</keyword>
<dbReference type="PRINTS" id="PR00039">
    <property type="entry name" value="HTHLYSR"/>
</dbReference>
<keyword evidence="8" id="KW-1185">Reference proteome</keyword>